<reference evidence="2 4" key="1">
    <citation type="submission" date="2024-02" db="EMBL/GenBank/DDBJ databases">
        <authorList>
            <person name="Chen Y."/>
            <person name="Shah S."/>
            <person name="Dougan E. K."/>
            <person name="Thang M."/>
            <person name="Chan C."/>
        </authorList>
    </citation>
    <scope>NUCLEOTIDE SEQUENCE [LARGE SCALE GENOMIC DNA]</scope>
</reference>
<name>A0ABP0K931_9DINO</name>
<evidence type="ECO:0000313" key="3">
    <source>
        <dbReference type="EMBL" id="CAK9023225.1"/>
    </source>
</evidence>
<dbReference type="EMBL" id="CAXAMM010010358">
    <property type="protein sequence ID" value="CAK9023183.1"/>
    <property type="molecule type" value="Genomic_DNA"/>
</dbReference>
<comment type="caution">
    <text evidence="2">The sequence shown here is derived from an EMBL/GenBank/DDBJ whole genome shotgun (WGS) entry which is preliminary data.</text>
</comment>
<evidence type="ECO:0000313" key="4">
    <source>
        <dbReference type="Proteomes" id="UP001642464"/>
    </source>
</evidence>
<protein>
    <submittedName>
        <fullName evidence="2">Uncharacterized protein</fullName>
    </submittedName>
</protein>
<proteinExistence type="predicted"/>
<gene>
    <name evidence="2" type="ORF">SCF082_LOCUS16106</name>
    <name evidence="3" type="ORF">SCF082_LOCUS16129</name>
</gene>
<feature type="compositionally biased region" description="Basic and acidic residues" evidence="1">
    <location>
        <begin position="98"/>
        <end position="107"/>
    </location>
</feature>
<evidence type="ECO:0000313" key="2">
    <source>
        <dbReference type="EMBL" id="CAK9023183.1"/>
    </source>
</evidence>
<dbReference type="EMBL" id="CAXAMM010010391">
    <property type="protein sequence ID" value="CAK9023225.1"/>
    <property type="molecule type" value="Genomic_DNA"/>
</dbReference>
<feature type="region of interest" description="Disordered" evidence="1">
    <location>
        <begin position="55"/>
        <end position="107"/>
    </location>
</feature>
<dbReference type="Proteomes" id="UP001642464">
    <property type="component" value="Unassembled WGS sequence"/>
</dbReference>
<accession>A0ABP0K931</accession>
<sequence length="107" mass="11451">MESQRWQIPWPKSLSCGPACIEPGTAGHEDSEQQYDASIVPGVEWKGQRVAAGPVELPQPSHLHDLHAPLAFEGPPEGAPEGEDWKETGADGFTVSEGADHVAAKRT</sequence>
<evidence type="ECO:0000256" key="1">
    <source>
        <dbReference type="SAM" id="MobiDB-lite"/>
    </source>
</evidence>
<organism evidence="2 4">
    <name type="scientific">Durusdinium trenchii</name>
    <dbReference type="NCBI Taxonomy" id="1381693"/>
    <lineage>
        <taxon>Eukaryota</taxon>
        <taxon>Sar</taxon>
        <taxon>Alveolata</taxon>
        <taxon>Dinophyceae</taxon>
        <taxon>Suessiales</taxon>
        <taxon>Symbiodiniaceae</taxon>
        <taxon>Durusdinium</taxon>
    </lineage>
</organism>
<keyword evidence="4" id="KW-1185">Reference proteome</keyword>